<sequence length="108" mass="11895">MQYLFVAHLLVMILGPLIKMVLRIIGFGFVSYIGFNQIIGAGQDYMVSKMGESGPIIQNILGLAKFDVCVNIFFAAIATRFLLAGIDKATDRKRNQVWRKPGGTSIDA</sequence>
<keyword evidence="1" id="KW-0472">Membrane</keyword>
<protein>
    <recommendedName>
        <fullName evidence="3">DUF2523 domain-containing protein</fullName>
    </recommendedName>
</protein>
<evidence type="ECO:0008006" key="3">
    <source>
        <dbReference type="Google" id="ProtNLM"/>
    </source>
</evidence>
<dbReference type="AlphaFoldDB" id="A0A653E3K1"/>
<feature type="transmembrane region" description="Helical" evidence="1">
    <location>
        <begin position="60"/>
        <end position="83"/>
    </location>
</feature>
<evidence type="ECO:0000313" key="2">
    <source>
        <dbReference type="EMBL" id="VEV97168.1"/>
    </source>
</evidence>
<organism evidence="2">
    <name type="scientific">Pseudomonas marincola</name>
    <dbReference type="NCBI Taxonomy" id="437900"/>
    <lineage>
        <taxon>Bacteria</taxon>
        <taxon>Pseudomonadati</taxon>
        <taxon>Pseudomonadota</taxon>
        <taxon>Gammaproteobacteria</taxon>
        <taxon>Pseudomonadales</taxon>
        <taxon>Pseudomonadaceae</taxon>
        <taxon>Pseudomonas</taxon>
    </lineage>
</organism>
<feature type="transmembrane region" description="Helical" evidence="1">
    <location>
        <begin position="21"/>
        <end position="40"/>
    </location>
</feature>
<name>A0A653E3K1_9PSED</name>
<reference evidence="2" key="1">
    <citation type="submission" date="2019-02" db="EMBL/GenBank/DDBJ databases">
        <authorList>
            <consortium name="Genoscope - CEA"/>
            <person name="William W."/>
        </authorList>
    </citation>
    <scope>NUCLEOTIDE SEQUENCE [LARGE SCALE GENOMIC DNA]</scope>
    <source>
        <strain evidence="2">YSy11</strain>
    </source>
</reference>
<dbReference type="RefSeq" id="WP_150548223.1">
    <property type="nucleotide sequence ID" value="NZ_LR215729.2"/>
</dbReference>
<evidence type="ECO:0000256" key="1">
    <source>
        <dbReference type="SAM" id="Phobius"/>
    </source>
</evidence>
<dbReference type="Pfam" id="PF10734">
    <property type="entry name" value="DUF2523"/>
    <property type="match status" value="1"/>
</dbReference>
<dbReference type="EMBL" id="LR215729">
    <property type="protein sequence ID" value="VEV97168.1"/>
    <property type="molecule type" value="Genomic_DNA"/>
</dbReference>
<gene>
    <name evidence="2" type="ORF">PMYSY11_2122</name>
</gene>
<keyword evidence="1" id="KW-1133">Transmembrane helix</keyword>
<accession>A0A653E3K1</accession>
<keyword evidence="1" id="KW-0812">Transmembrane</keyword>
<proteinExistence type="predicted"/>
<dbReference type="InterPro" id="IPR019670">
    <property type="entry name" value="DUF2523"/>
</dbReference>